<evidence type="ECO:0000313" key="12">
    <source>
        <dbReference type="Proteomes" id="UP001182556"/>
    </source>
</evidence>
<keyword evidence="12" id="KW-1185">Reference proteome</keyword>
<dbReference type="SMART" id="SM00028">
    <property type="entry name" value="TPR"/>
    <property type="match status" value="10"/>
</dbReference>
<comment type="caution">
    <text evidence="11">The sequence shown here is derived from an EMBL/GenBank/DDBJ whole genome shotgun (WGS) entry which is preliminary data.</text>
</comment>
<feature type="compositionally biased region" description="Low complexity" evidence="10">
    <location>
        <begin position="896"/>
        <end position="907"/>
    </location>
</feature>
<dbReference type="GO" id="GO:0017053">
    <property type="term" value="C:transcription repressor complex"/>
    <property type="evidence" value="ECO:0007669"/>
    <property type="project" value="TreeGrafter"/>
</dbReference>
<feature type="repeat" description="TPR" evidence="9">
    <location>
        <begin position="224"/>
        <end position="257"/>
    </location>
</feature>
<feature type="repeat" description="TPR" evidence="9">
    <location>
        <begin position="298"/>
        <end position="331"/>
    </location>
</feature>
<proteinExistence type="inferred from homology"/>
<evidence type="ECO:0000256" key="7">
    <source>
        <dbReference type="ARBA" id="ARBA00023242"/>
    </source>
</evidence>
<dbReference type="InterPro" id="IPR011990">
    <property type="entry name" value="TPR-like_helical_dom_sf"/>
</dbReference>
<comment type="subcellular location">
    <subcellularLocation>
        <location evidence="1">Nucleus</location>
    </subcellularLocation>
</comment>
<dbReference type="Pfam" id="PF13181">
    <property type="entry name" value="TPR_8"/>
    <property type="match status" value="1"/>
</dbReference>
<dbReference type="GO" id="GO:0031490">
    <property type="term" value="F:chromatin DNA binding"/>
    <property type="evidence" value="ECO:0007669"/>
    <property type="project" value="TreeGrafter"/>
</dbReference>
<dbReference type="Proteomes" id="UP001182556">
    <property type="component" value="Unassembled WGS sequence"/>
</dbReference>
<dbReference type="GO" id="GO:0005634">
    <property type="term" value="C:nucleus"/>
    <property type="evidence" value="ECO:0007669"/>
    <property type="project" value="UniProtKB-SubCell"/>
</dbReference>
<keyword evidence="2" id="KW-0678">Repressor</keyword>
<dbReference type="GO" id="GO:0000978">
    <property type="term" value="F:RNA polymerase II cis-regulatory region sequence-specific DNA binding"/>
    <property type="evidence" value="ECO:0007669"/>
    <property type="project" value="TreeGrafter"/>
</dbReference>
<evidence type="ECO:0000256" key="1">
    <source>
        <dbReference type="ARBA" id="ARBA00004123"/>
    </source>
</evidence>
<feature type="repeat" description="TPR" evidence="9">
    <location>
        <begin position="154"/>
        <end position="187"/>
    </location>
</feature>
<keyword evidence="3" id="KW-0677">Repeat</keyword>
<dbReference type="FunFam" id="1.25.40.10:FF:000403">
    <property type="entry name" value="General transcriptional repressor, putative"/>
    <property type="match status" value="1"/>
</dbReference>
<feature type="repeat" description="TPR" evidence="9">
    <location>
        <begin position="404"/>
        <end position="437"/>
    </location>
</feature>
<keyword evidence="7" id="KW-0539">Nucleus</keyword>
<dbReference type="PANTHER" id="PTHR14017:SF1">
    <property type="entry name" value="LD02225P"/>
    <property type="match status" value="1"/>
</dbReference>
<feature type="compositionally biased region" description="Pro residues" evidence="10">
    <location>
        <begin position="65"/>
        <end position="74"/>
    </location>
</feature>
<feature type="compositionally biased region" description="Low complexity" evidence="10">
    <location>
        <begin position="33"/>
        <end position="42"/>
    </location>
</feature>
<feature type="compositionally biased region" description="Low complexity" evidence="10">
    <location>
        <begin position="874"/>
        <end position="885"/>
    </location>
</feature>
<evidence type="ECO:0000256" key="5">
    <source>
        <dbReference type="ARBA" id="ARBA00023015"/>
    </source>
</evidence>
<dbReference type="Pfam" id="PF07719">
    <property type="entry name" value="TPR_2"/>
    <property type="match status" value="1"/>
</dbReference>
<dbReference type="Pfam" id="PF13432">
    <property type="entry name" value="TPR_16"/>
    <property type="match status" value="2"/>
</dbReference>
<feature type="repeat" description="TPR" evidence="9">
    <location>
        <begin position="370"/>
        <end position="403"/>
    </location>
</feature>
<dbReference type="Gene3D" id="1.25.40.10">
    <property type="entry name" value="Tetratricopeptide repeat domain"/>
    <property type="match status" value="2"/>
</dbReference>
<dbReference type="FunFam" id="1.25.40.10:FF:000078">
    <property type="entry name" value="Transcriptional corepressor Cyc8"/>
    <property type="match status" value="1"/>
</dbReference>
<dbReference type="GO" id="GO:0000122">
    <property type="term" value="P:negative regulation of transcription by RNA polymerase II"/>
    <property type="evidence" value="ECO:0007669"/>
    <property type="project" value="TreeGrafter"/>
</dbReference>
<accession>A0AAD9L7M6</accession>
<organism evidence="11 12">
    <name type="scientific">Papiliotrema laurentii</name>
    <name type="common">Cryptococcus laurentii</name>
    <dbReference type="NCBI Taxonomy" id="5418"/>
    <lineage>
        <taxon>Eukaryota</taxon>
        <taxon>Fungi</taxon>
        <taxon>Dikarya</taxon>
        <taxon>Basidiomycota</taxon>
        <taxon>Agaricomycotina</taxon>
        <taxon>Tremellomycetes</taxon>
        <taxon>Tremellales</taxon>
        <taxon>Rhynchogastremaceae</taxon>
        <taxon>Papiliotrema</taxon>
    </lineage>
</organism>
<evidence type="ECO:0000256" key="6">
    <source>
        <dbReference type="ARBA" id="ARBA00023163"/>
    </source>
</evidence>
<evidence type="ECO:0000256" key="3">
    <source>
        <dbReference type="ARBA" id="ARBA00022737"/>
    </source>
</evidence>
<feature type="compositionally biased region" description="Basic and acidic residues" evidence="10">
    <location>
        <begin position="599"/>
        <end position="609"/>
    </location>
</feature>
<feature type="repeat" description="TPR" evidence="9">
    <location>
        <begin position="261"/>
        <end position="294"/>
    </location>
</feature>
<name>A0AAD9L7M6_PAPLA</name>
<evidence type="ECO:0000256" key="10">
    <source>
        <dbReference type="SAM" id="MobiDB-lite"/>
    </source>
</evidence>
<keyword evidence="6" id="KW-0804">Transcription</keyword>
<feature type="repeat" description="TPR" evidence="9">
    <location>
        <begin position="120"/>
        <end position="153"/>
    </location>
</feature>
<evidence type="ECO:0000256" key="2">
    <source>
        <dbReference type="ARBA" id="ARBA00022491"/>
    </source>
</evidence>
<dbReference type="AlphaFoldDB" id="A0AAD9L7M6"/>
<protein>
    <submittedName>
        <fullName evidence="11">Uncharacterized protein</fullName>
    </submittedName>
</protein>
<keyword evidence="5" id="KW-0805">Transcription regulation</keyword>
<feature type="region of interest" description="Disordered" evidence="10">
    <location>
        <begin position="1"/>
        <end position="106"/>
    </location>
</feature>
<dbReference type="PROSITE" id="PS50005">
    <property type="entry name" value="TPR"/>
    <property type="match status" value="7"/>
</dbReference>
<dbReference type="SUPFAM" id="SSF48452">
    <property type="entry name" value="TPR-like"/>
    <property type="match status" value="2"/>
</dbReference>
<feature type="region of interest" description="Disordered" evidence="10">
    <location>
        <begin position="488"/>
        <end position="1098"/>
    </location>
</feature>
<feature type="compositionally biased region" description="Basic and acidic residues" evidence="10">
    <location>
        <begin position="648"/>
        <end position="660"/>
    </location>
</feature>
<dbReference type="PANTHER" id="PTHR14017">
    <property type="entry name" value="LYSINE-SPECIFIC DEMETHYLASE"/>
    <property type="match status" value="1"/>
</dbReference>
<feature type="compositionally biased region" description="Basic and acidic residues" evidence="10">
    <location>
        <begin position="969"/>
        <end position="979"/>
    </location>
</feature>
<dbReference type="Pfam" id="PF13176">
    <property type="entry name" value="TPR_7"/>
    <property type="match status" value="1"/>
</dbReference>
<reference evidence="11" key="1">
    <citation type="submission" date="2023-02" db="EMBL/GenBank/DDBJ databases">
        <title>Identification and recombinant expression of a fungal hydrolase from Papiliotrema laurentii that hydrolyzes apple cutin and clears colloidal polyester polyurethane.</title>
        <authorList>
            <consortium name="DOE Joint Genome Institute"/>
            <person name="Roman V.A."/>
            <person name="Bojanowski C."/>
            <person name="Crable B.R."/>
            <person name="Wagner D.N."/>
            <person name="Hung C.S."/>
            <person name="Nadeau L.J."/>
            <person name="Schratz L."/>
            <person name="Haridas S."/>
            <person name="Pangilinan J."/>
            <person name="Lipzen A."/>
            <person name="Na H."/>
            <person name="Yan M."/>
            <person name="Ng V."/>
            <person name="Grigoriev I.V."/>
            <person name="Spatafora J.W."/>
            <person name="Barlow D."/>
            <person name="Biffinger J."/>
            <person name="Kelley-Loughnane N."/>
            <person name="Varaljay V.A."/>
            <person name="Crookes-Goodson W.J."/>
        </authorList>
    </citation>
    <scope>NUCLEOTIDE SEQUENCE</scope>
    <source>
        <strain evidence="11">5307AH</strain>
    </source>
</reference>
<gene>
    <name evidence="11" type="ORF">DB88DRAFT_157103</name>
</gene>
<evidence type="ECO:0000313" key="11">
    <source>
        <dbReference type="EMBL" id="KAK1926270.1"/>
    </source>
</evidence>
<keyword evidence="4 9" id="KW-0802">TPR repeat</keyword>
<feature type="compositionally biased region" description="Polar residues" evidence="10">
    <location>
        <begin position="778"/>
        <end position="788"/>
    </location>
</feature>
<dbReference type="InterPro" id="IPR051630">
    <property type="entry name" value="Corepressor-Demethylase"/>
</dbReference>
<sequence length="1098" mass="119324">MRPLVNRPLRPTVMPSHHHPQHSSAPYPPSYPPHSSHPGYHQSSRHVSNGPPPPVSIGGHGVPLTGPPDGPTGPPAMGNGHAHPHHAPPPPPPQGSISAVARAGKDKQENVLAQLASANENTWMLIGAVAEQMQDQNRAMAAFENALRHNPNSILGLNAVASIARSRDDFDKAIEYFQRILNIKQDNGEVWGSMGHCLLMKDDLPKAYTAYQQALYHLANPKEPKLWYGIGILYDRYGSFEHAEEAFSSVLKMDPNFEKANEIYFRLGIIYKHQRKYAASLECFKYILQDPPRPLTSWDIWFQLGHVYEQDRDYENARDAYNRVLAHQPDHAKVLQQLGWLHHQPGAPFMDQDKAVSYLTKSLETDGSDAQSWYLLGRAFMAGNRFNKAYEAYQQAVYRDGRNPTFWCSIGVLYYQINQYRDALDAYSRAIRLNSYIPEVWFNLGSLYESCNNQITDAIDAYTRAADLDPTNATIRQRLQILQAANANNTPLPEPPKPVDVHPSQYTAQPQGPYPPGASPGNSPRPVQMPNAGPELSDTQNGRALPPPPPGGDLGRGHSPGPFRGGAAPPPLQQVDESRGSMSRHAPLAPMDTDMPLRGPRDPRDHRAPDNFPPSRYDPAAEAASRRQGSPASPRRREGYPTYQPYYGRDRERDEWERRNSRGLPGPSPRLHERSIQAPGRQPSPRHPEYAYGYPPDSRAQYPYDHRREMTPSNGAAPRHPSGSYDDTRAPSPAPSSIVSASGRRKRDDEPRSAKKEKSVTKKSSGDKKTSLKVTLRTGASSDETSPTNEEDELSRDGPHERAPPSLPSRTVDEDYDEGAADALMFLHGDRPTAPPSPPGSMTGTKRPASPSSPPTSKKARPEAVSRLSATNVSGPGSNGSASPAKRQVIEVLNTPSISSPIPRPASGNGSEGSKAKENETQEDVGAETERAGPAQEDATGGDAASAVKDAMAEGEVEKAVETTSNAAEESKEVEKQVDAPKPAETVTTAAVNEVDPQEVDELAPPPESSEDKAEVPASSSGDGDIVMEEPQASEDKTTEEKAEVRVDASAAKANEQGEKQNGDAGLGDTKEQGDAASEKAADGDVEKGAGTGAVTAE</sequence>
<dbReference type="PROSITE" id="PS50293">
    <property type="entry name" value="TPR_REGION"/>
    <property type="match status" value="1"/>
</dbReference>
<comment type="similarity">
    <text evidence="8">Belongs to the CYC8/SSN6 family.</text>
</comment>
<dbReference type="EMBL" id="JAODAN010000002">
    <property type="protein sequence ID" value="KAK1926270.1"/>
    <property type="molecule type" value="Genomic_DNA"/>
</dbReference>
<evidence type="ECO:0000256" key="9">
    <source>
        <dbReference type="PROSITE-ProRule" id="PRU00339"/>
    </source>
</evidence>
<evidence type="ECO:0000256" key="4">
    <source>
        <dbReference type="ARBA" id="ARBA00022803"/>
    </source>
</evidence>
<feature type="compositionally biased region" description="Basic and acidic residues" evidence="10">
    <location>
        <begin position="1069"/>
        <end position="1088"/>
    </location>
</feature>
<feature type="compositionally biased region" description="Basic and acidic residues" evidence="10">
    <location>
        <begin position="746"/>
        <end position="770"/>
    </location>
</feature>
<dbReference type="InterPro" id="IPR019734">
    <property type="entry name" value="TPR_rpt"/>
</dbReference>
<feature type="compositionally biased region" description="Basic and acidic residues" evidence="10">
    <location>
        <begin position="1034"/>
        <end position="1047"/>
    </location>
</feature>
<dbReference type="InterPro" id="IPR013105">
    <property type="entry name" value="TPR_2"/>
</dbReference>
<evidence type="ECO:0000256" key="8">
    <source>
        <dbReference type="ARBA" id="ARBA00061082"/>
    </source>
</evidence>